<dbReference type="PANTHER" id="PTHR21659:SF57">
    <property type="entry name" value="PLASMA MEMBRANE PROTEOLIPID 31"/>
    <property type="match status" value="1"/>
</dbReference>
<comment type="subcellular location">
    <subcellularLocation>
        <location evidence="1">Membrane</location>
    </subcellularLocation>
</comment>
<evidence type="ECO:0000313" key="8">
    <source>
        <dbReference type="EMBL" id="ODQ79727.1"/>
    </source>
</evidence>
<dbReference type="GO" id="GO:0016020">
    <property type="term" value="C:membrane"/>
    <property type="evidence" value="ECO:0007669"/>
    <property type="project" value="UniProtKB-SubCell"/>
</dbReference>
<dbReference type="OrthoDB" id="2802411at2759"/>
<reference evidence="9" key="1">
    <citation type="submission" date="2016-05" db="EMBL/GenBank/DDBJ databases">
        <title>Comparative genomics of biotechnologically important yeasts.</title>
        <authorList>
            <consortium name="DOE Joint Genome Institute"/>
            <person name="Riley R."/>
            <person name="Haridas S."/>
            <person name="Wolfe K.H."/>
            <person name="Lopes M.R."/>
            <person name="Hittinger C.T."/>
            <person name="Goker M."/>
            <person name="Salamov A."/>
            <person name="Wisecaver J."/>
            <person name="Long T.M."/>
            <person name="Aerts A.L."/>
            <person name="Barry K."/>
            <person name="Choi C."/>
            <person name="Clum A."/>
            <person name="Coughlan A.Y."/>
            <person name="Deshpande S."/>
            <person name="Douglass A.P."/>
            <person name="Hanson S.J."/>
            <person name="Klenk H.-P."/>
            <person name="Labutti K."/>
            <person name="Lapidus A."/>
            <person name="Lindquist E."/>
            <person name="Lipzen A."/>
            <person name="Meier-Kolthoff J.P."/>
            <person name="Ohm R.A."/>
            <person name="Otillar R.P."/>
            <person name="Pangilinan J."/>
            <person name="Peng Y."/>
            <person name="Rokas A."/>
            <person name="Rosa C.A."/>
            <person name="Scheuner C."/>
            <person name="Sibirny A.A."/>
            <person name="Slot J.C."/>
            <person name="Stielow J.B."/>
            <person name="Sun H."/>
            <person name="Kurtzman C.P."/>
            <person name="Blackwell M."/>
            <person name="Grigoriev I.V."/>
            <person name="Jeffries T.W."/>
        </authorList>
    </citation>
    <scope>NUCLEOTIDE SEQUENCE [LARGE SCALE GENOMIC DNA]</scope>
    <source>
        <strain evidence="9">NRRL Y-12698</strain>
    </source>
</reference>
<dbReference type="GeneID" id="30146659"/>
<keyword evidence="3 7" id="KW-0812">Transmembrane</keyword>
<evidence type="ECO:0000313" key="9">
    <source>
        <dbReference type="Proteomes" id="UP000094336"/>
    </source>
</evidence>
<evidence type="ECO:0008006" key="10">
    <source>
        <dbReference type="Google" id="ProtNLM"/>
    </source>
</evidence>
<dbReference type="Pfam" id="PF01679">
    <property type="entry name" value="Pmp3"/>
    <property type="match status" value="1"/>
</dbReference>
<evidence type="ECO:0000256" key="5">
    <source>
        <dbReference type="ARBA" id="ARBA00023136"/>
    </source>
</evidence>
<evidence type="ECO:0000256" key="6">
    <source>
        <dbReference type="SAM" id="MobiDB-lite"/>
    </source>
</evidence>
<dbReference type="AlphaFoldDB" id="A0A1E3QS10"/>
<feature type="region of interest" description="Disordered" evidence="6">
    <location>
        <begin position="119"/>
        <end position="138"/>
    </location>
</feature>
<organism evidence="8 9">
    <name type="scientific">Babjeviella inositovora NRRL Y-12698</name>
    <dbReference type="NCBI Taxonomy" id="984486"/>
    <lineage>
        <taxon>Eukaryota</taxon>
        <taxon>Fungi</taxon>
        <taxon>Dikarya</taxon>
        <taxon>Ascomycota</taxon>
        <taxon>Saccharomycotina</taxon>
        <taxon>Pichiomycetes</taxon>
        <taxon>Serinales incertae sedis</taxon>
        <taxon>Babjeviella</taxon>
    </lineage>
</organism>
<feature type="transmembrane region" description="Helical" evidence="7">
    <location>
        <begin position="34"/>
        <end position="55"/>
    </location>
</feature>
<keyword evidence="4 7" id="KW-1133">Transmembrane helix</keyword>
<protein>
    <recommendedName>
        <fullName evidence="10">Stress response RCI peptide</fullName>
    </recommendedName>
</protein>
<evidence type="ECO:0000256" key="2">
    <source>
        <dbReference type="ARBA" id="ARBA00009530"/>
    </source>
</evidence>
<dbReference type="PANTHER" id="PTHR21659">
    <property type="entry name" value="HYDROPHOBIC PROTEIN RCI2 LOW TEMPERATURE AND SALT RESPONSIVE PROTEIN LTI6 -RELATED"/>
    <property type="match status" value="1"/>
</dbReference>
<sequence length="138" mass="15343">MCCCLTDCLLVIIAIFFPPFPVWIKRGICSADSLISILLCCLGYFPGLIHSWYIISRYPSGVRYLLVDEEQILYVSGGEIRAHQNNHSHNHTHVNCQPPRQTPIVGFVETGPSGIQYGATDESIPPPEYTPVPAVKKT</sequence>
<dbReference type="EMBL" id="KV454431">
    <property type="protein sequence ID" value="ODQ79727.1"/>
    <property type="molecule type" value="Genomic_DNA"/>
</dbReference>
<keyword evidence="9" id="KW-1185">Reference proteome</keyword>
<proteinExistence type="inferred from homology"/>
<name>A0A1E3QS10_9ASCO</name>
<evidence type="ECO:0000256" key="1">
    <source>
        <dbReference type="ARBA" id="ARBA00004370"/>
    </source>
</evidence>
<dbReference type="STRING" id="984486.A0A1E3QS10"/>
<evidence type="ECO:0000256" key="3">
    <source>
        <dbReference type="ARBA" id="ARBA00022692"/>
    </source>
</evidence>
<keyword evidence="5 7" id="KW-0472">Membrane</keyword>
<dbReference type="RefSeq" id="XP_018985055.1">
    <property type="nucleotide sequence ID" value="XM_019128806.1"/>
</dbReference>
<gene>
    <name evidence="8" type="ORF">BABINDRAFT_161435</name>
</gene>
<dbReference type="InterPro" id="IPR000612">
    <property type="entry name" value="PMP3"/>
</dbReference>
<accession>A0A1E3QS10</accession>
<evidence type="ECO:0000256" key="7">
    <source>
        <dbReference type="SAM" id="Phobius"/>
    </source>
</evidence>
<evidence type="ECO:0000256" key="4">
    <source>
        <dbReference type="ARBA" id="ARBA00022989"/>
    </source>
</evidence>
<dbReference type="Proteomes" id="UP000094336">
    <property type="component" value="Unassembled WGS sequence"/>
</dbReference>
<comment type="similarity">
    <text evidence="2">Belongs to the UPF0057 (PMP3) family.</text>
</comment>